<feature type="compositionally biased region" description="Basic and acidic residues" evidence="1">
    <location>
        <begin position="27"/>
        <end position="38"/>
    </location>
</feature>
<keyword evidence="3" id="KW-1185">Reference proteome</keyword>
<accession>A0ABT1KRT8</accession>
<gene>
    <name evidence="2" type="ORF">NCI01_01485</name>
</gene>
<feature type="region of interest" description="Disordered" evidence="1">
    <location>
        <begin position="1"/>
        <end position="81"/>
    </location>
</feature>
<protein>
    <recommendedName>
        <fullName evidence="4">DUF5709 domain-containing protein</fullName>
    </recommendedName>
</protein>
<name>A0ABT1KRT8_9ACTN</name>
<evidence type="ECO:0008006" key="4">
    <source>
        <dbReference type="Google" id="ProtNLM"/>
    </source>
</evidence>
<organism evidence="2 3">
    <name type="scientific">Nocardioides pinisoli</name>
    <dbReference type="NCBI Taxonomy" id="2950279"/>
    <lineage>
        <taxon>Bacteria</taxon>
        <taxon>Bacillati</taxon>
        <taxon>Actinomycetota</taxon>
        <taxon>Actinomycetes</taxon>
        <taxon>Propionibacteriales</taxon>
        <taxon>Nocardioidaceae</taxon>
        <taxon>Nocardioides</taxon>
    </lineage>
</organism>
<evidence type="ECO:0000313" key="2">
    <source>
        <dbReference type="EMBL" id="MCP3420457.1"/>
    </source>
</evidence>
<evidence type="ECO:0000313" key="3">
    <source>
        <dbReference type="Proteomes" id="UP001204524"/>
    </source>
</evidence>
<reference evidence="2 3" key="1">
    <citation type="submission" date="2022-06" db="EMBL/GenBank/DDBJ databases">
        <authorList>
            <person name="So Y."/>
        </authorList>
    </citation>
    <scope>NUCLEOTIDE SEQUENCE [LARGE SCALE GENOMIC DNA]</scope>
    <source>
        <strain evidence="2 3">STR3</strain>
    </source>
</reference>
<dbReference type="EMBL" id="JANARS010000001">
    <property type="protein sequence ID" value="MCP3420457.1"/>
    <property type="molecule type" value="Genomic_DNA"/>
</dbReference>
<sequence>MTSDEQTGPDPYAEHPEESVFPAAGERVSDADRQRALDAEPEGNATVGDMVDTDELDSSAHEQGPTSEEVAEQVDGGHHAD</sequence>
<comment type="caution">
    <text evidence="2">The sequence shown here is derived from an EMBL/GenBank/DDBJ whole genome shotgun (WGS) entry which is preliminary data.</text>
</comment>
<dbReference type="Proteomes" id="UP001204524">
    <property type="component" value="Unassembled WGS sequence"/>
</dbReference>
<proteinExistence type="predicted"/>
<dbReference type="RefSeq" id="WP_254179691.1">
    <property type="nucleotide sequence ID" value="NZ_JANARS010000001.1"/>
</dbReference>
<evidence type="ECO:0000256" key="1">
    <source>
        <dbReference type="SAM" id="MobiDB-lite"/>
    </source>
</evidence>